<accession>A0ABX8D0C6</accession>
<feature type="chain" id="PRO_5047034832" description="Secreted protein" evidence="1">
    <location>
        <begin position="23"/>
        <end position="86"/>
    </location>
</feature>
<name>A0ABX8D0C6_9NOCA</name>
<organism evidence="2 3">
    <name type="scientific">Nocardia tengchongensis</name>
    <dbReference type="NCBI Taxonomy" id="2055889"/>
    <lineage>
        <taxon>Bacteria</taxon>
        <taxon>Bacillati</taxon>
        <taxon>Actinomycetota</taxon>
        <taxon>Actinomycetes</taxon>
        <taxon>Mycobacteriales</taxon>
        <taxon>Nocardiaceae</taxon>
        <taxon>Nocardia</taxon>
    </lineage>
</organism>
<keyword evidence="1" id="KW-0732">Signal</keyword>
<dbReference type="EMBL" id="CP074371">
    <property type="protein sequence ID" value="QVI24180.1"/>
    <property type="molecule type" value="Genomic_DNA"/>
</dbReference>
<keyword evidence="3" id="KW-1185">Reference proteome</keyword>
<evidence type="ECO:0008006" key="4">
    <source>
        <dbReference type="Google" id="ProtNLM"/>
    </source>
</evidence>
<feature type="signal peptide" evidence="1">
    <location>
        <begin position="1"/>
        <end position="22"/>
    </location>
</feature>
<gene>
    <name evidence="2" type="ORF">KHQ06_16230</name>
</gene>
<evidence type="ECO:0000313" key="2">
    <source>
        <dbReference type="EMBL" id="QVI24180.1"/>
    </source>
</evidence>
<reference evidence="2 3" key="1">
    <citation type="submission" date="2021-04" db="EMBL/GenBank/DDBJ databases">
        <title>Nocardia tengchongensis.</title>
        <authorList>
            <person name="Zhuang k."/>
            <person name="Ran Y."/>
            <person name="Li W."/>
        </authorList>
    </citation>
    <scope>NUCLEOTIDE SEQUENCE [LARGE SCALE GENOMIC DNA]</scope>
    <source>
        <strain evidence="2 3">CFH S0057</strain>
    </source>
</reference>
<dbReference type="GeneID" id="300994241"/>
<dbReference type="Proteomes" id="UP000683310">
    <property type="component" value="Chromosome"/>
</dbReference>
<sequence>MKRTILVGIASCALLGAGIGTAAADGIPLTTPVDLPVSSGSASELGNAIGTGSVDLTALGAGLGSAFGGGYANGVLSTLSAGISSH</sequence>
<evidence type="ECO:0000256" key="1">
    <source>
        <dbReference type="SAM" id="SignalP"/>
    </source>
</evidence>
<dbReference type="RefSeq" id="WP_213560243.1">
    <property type="nucleotide sequence ID" value="NZ_JBFAJM010000015.1"/>
</dbReference>
<evidence type="ECO:0000313" key="3">
    <source>
        <dbReference type="Proteomes" id="UP000683310"/>
    </source>
</evidence>
<protein>
    <recommendedName>
        <fullName evidence="4">Secreted protein</fullName>
    </recommendedName>
</protein>
<proteinExistence type="predicted"/>